<dbReference type="EMBL" id="NHYE01004933">
    <property type="protein sequence ID" value="PPQ80682.1"/>
    <property type="molecule type" value="Genomic_DNA"/>
</dbReference>
<keyword evidence="3" id="KW-1185">Reference proteome</keyword>
<proteinExistence type="predicted"/>
<evidence type="ECO:0000313" key="3">
    <source>
        <dbReference type="Proteomes" id="UP000284706"/>
    </source>
</evidence>
<name>A0A409WQB3_9AGAR</name>
<dbReference type="InParanoid" id="A0A409WQB3"/>
<dbReference type="Proteomes" id="UP000284706">
    <property type="component" value="Unassembled WGS sequence"/>
</dbReference>
<feature type="compositionally biased region" description="Acidic residues" evidence="1">
    <location>
        <begin position="446"/>
        <end position="457"/>
    </location>
</feature>
<protein>
    <submittedName>
        <fullName evidence="2">Uncharacterized protein</fullName>
    </submittedName>
</protein>
<evidence type="ECO:0000313" key="2">
    <source>
        <dbReference type="EMBL" id="PPQ80682.1"/>
    </source>
</evidence>
<evidence type="ECO:0000256" key="1">
    <source>
        <dbReference type="SAM" id="MobiDB-lite"/>
    </source>
</evidence>
<dbReference type="AlphaFoldDB" id="A0A409WQB3"/>
<feature type="region of interest" description="Disordered" evidence="1">
    <location>
        <begin position="446"/>
        <end position="481"/>
    </location>
</feature>
<reference evidence="2 3" key="1">
    <citation type="journal article" date="2018" name="Evol. Lett.">
        <title>Horizontal gene cluster transfer increased hallucinogenic mushroom diversity.</title>
        <authorList>
            <person name="Reynolds H.T."/>
            <person name="Vijayakumar V."/>
            <person name="Gluck-Thaler E."/>
            <person name="Korotkin H.B."/>
            <person name="Matheny P.B."/>
            <person name="Slot J.C."/>
        </authorList>
    </citation>
    <scope>NUCLEOTIDE SEQUENCE [LARGE SCALE GENOMIC DNA]</scope>
    <source>
        <strain evidence="2 3">SRW20</strain>
    </source>
</reference>
<gene>
    <name evidence="2" type="ORF">CVT26_007220</name>
</gene>
<accession>A0A409WQB3</accession>
<dbReference type="STRING" id="231916.A0A409WQB3"/>
<dbReference type="OrthoDB" id="3269273at2759"/>
<sequence length="481" mass="54789">MTLLFDAILDDRRVCASFHPITVESVVSANFIKAHHVRSDAEGRYLFRLFVNVSDVPSKPNYFECWNLVFEVADQLEDAEIVLGLEWFKLFYNEFERRPVEGMITLDAHPEHKDLLPLIGVHLCGMRYIYGLTCDSTTSKFLFKTMDPRFKFALQAFVLRPFISNLGDASRSTCSPFNVQEIRHRQQMTTDVPFPFAPFSDYREAHLCHIRYGRTRSLILCVAQLPLVSESPDADHFLPLPSALMQGGAAHTSSSTGVCLISWWGLKLPKPATYLLFAASLDAVENGIIATIRGTKCSPQLDQDIGDLRGLFEELPFRLEGYLSLYQGKRSTSRSRSNHQTHTQWSIQKQLRQNSSTYRLDNVRGRPAREAQLTSAIKRVASNVRNYFRQEIRDSVMGSTSQSLTSSTIEATMRYRIGNVTKQAEQSYIIYKRRFAYENKALLVTDEPEEDVNDDEGPQTAVGSKAEAHDEYQGRKNGKWR</sequence>
<organism evidence="2 3">
    <name type="scientific">Gymnopilus dilepis</name>
    <dbReference type="NCBI Taxonomy" id="231916"/>
    <lineage>
        <taxon>Eukaryota</taxon>
        <taxon>Fungi</taxon>
        <taxon>Dikarya</taxon>
        <taxon>Basidiomycota</taxon>
        <taxon>Agaricomycotina</taxon>
        <taxon>Agaricomycetes</taxon>
        <taxon>Agaricomycetidae</taxon>
        <taxon>Agaricales</taxon>
        <taxon>Agaricineae</taxon>
        <taxon>Hymenogastraceae</taxon>
        <taxon>Gymnopilus</taxon>
    </lineage>
</organism>
<comment type="caution">
    <text evidence="2">The sequence shown here is derived from an EMBL/GenBank/DDBJ whole genome shotgun (WGS) entry which is preliminary data.</text>
</comment>